<evidence type="ECO:0000256" key="2">
    <source>
        <dbReference type="ARBA" id="ARBA00022475"/>
    </source>
</evidence>
<evidence type="ECO:0000313" key="7">
    <source>
        <dbReference type="EMBL" id="MDN0048004.1"/>
    </source>
</evidence>
<feature type="transmembrane region" description="Helical" evidence="6">
    <location>
        <begin position="94"/>
        <end position="118"/>
    </location>
</feature>
<organism evidence="7 8">
    <name type="scientific">Bacteroides gallinaceum</name>
    <dbReference type="NCBI Taxonomy" id="1462571"/>
    <lineage>
        <taxon>Bacteria</taxon>
        <taxon>Pseudomonadati</taxon>
        <taxon>Bacteroidota</taxon>
        <taxon>Bacteroidia</taxon>
        <taxon>Bacteroidales</taxon>
        <taxon>Bacteroidaceae</taxon>
        <taxon>Bacteroides</taxon>
    </lineage>
</organism>
<feature type="transmembrane region" description="Helical" evidence="6">
    <location>
        <begin position="396"/>
        <end position="420"/>
    </location>
</feature>
<evidence type="ECO:0000313" key="8">
    <source>
        <dbReference type="Proteomes" id="UP001167871"/>
    </source>
</evidence>
<keyword evidence="8" id="KW-1185">Reference proteome</keyword>
<keyword evidence="7" id="KW-0813">Transport</keyword>
<dbReference type="PANTHER" id="PTHR30250">
    <property type="entry name" value="PST FAMILY PREDICTED COLANIC ACID TRANSPORTER"/>
    <property type="match status" value="1"/>
</dbReference>
<feature type="transmembrane region" description="Helical" evidence="6">
    <location>
        <begin position="255"/>
        <end position="275"/>
    </location>
</feature>
<evidence type="ECO:0000256" key="4">
    <source>
        <dbReference type="ARBA" id="ARBA00022989"/>
    </source>
</evidence>
<keyword evidence="7" id="KW-0762">Sugar transport</keyword>
<reference evidence="7" key="2">
    <citation type="submission" date="2024-05" db="EMBL/GenBank/DDBJ databases">
        <title>Identification and characterization of horizontal gene transfer across gut microbiota members of farm animals based on homology search.</title>
        <authorList>
            <person name="Schwarzerova J."/>
            <person name="Nykrynova M."/>
            <person name="Jureckova K."/>
            <person name="Cejkova D."/>
            <person name="Rychlik I."/>
        </authorList>
    </citation>
    <scope>NUCLEOTIDE SEQUENCE</scope>
    <source>
        <strain evidence="7">84_SSukc20</strain>
    </source>
</reference>
<dbReference type="PANTHER" id="PTHR30250:SF26">
    <property type="entry name" value="PSMA PROTEIN"/>
    <property type="match status" value="1"/>
</dbReference>
<evidence type="ECO:0000256" key="3">
    <source>
        <dbReference type="ARBA" id="ARBA00022692"/>
    </source>
</evidence>
<gene>
    <name evidence="7" type="ORF">QVO10_01155</name>
</gene>
<evidence type="ECO:0000256" key="1">
    <source>
        <dbReference type="ARBA" id="ARBA00004651"/>
    </source>
</evidence>
<evidence type="ECO:0000256" key="5">
    <source>
        <dbReference type="ARBA" id="ARBA00023136"/>
    </source>
</evidence>
<feature type="transmembrane region" description="Helical" evidence="6">
    <location>
        <begin position="319"/>
        <end position="340"/>
    </location>
</feature>
<dbReference type="EMBL" id="JAUEII010000002">
    <property type="protein sequence ID" value="MDN0048004.1"/>
    <property type="molecule type" value="Genomic_DNA"/>
</dbReference>
<protein>
    <submittedName>
        <fullName evidence="7">Sugar transporter</fullName>
    </submittedName>
</protein>
<dbReference type="InterPro" id="IPR050833">
    <property type="entry name" value="Poly_Biosynth_Transport"/>
</dbReference>
<keyword evidence="2" id="KW-1003">Cell membrane</keyword>
<feature type="transmembrane region" description="Helical" evidence="6">
    <location>
        <begin position="55"/>
        <end position="73"/>
    </location>
</feature>
<feature type="transmembrane region" description="Helical" evidence="6">
    <location>
        <begin position="186"/>
        <end position="204"/>
    </location>
</feature>
<keyword evidence="4 6" id="KW-1133">Transmembrane helix</keyword>
<name>A0ABT7X1P4_9BACE</name>
<dbReference type="Proteomes" id="UP001167871">
    <property type="component" value="Unassembled WGS sequence"/>
</dbReference>
<accession>A0ABT7X1P4</accession>
<comment type="subcellular location">
    <subcellularLocation>
        <location evidence="1">Cell membrane</location>
        <topology evidence="1">Multi-pass membrane protein</topology>
    </subcellularLocation>
</comment>
<dbReference type="RefSeq" id="WP_301638868.1">
    <property type="nucleotide sequence ID" value="NZ_JAUEII010000002.1"/>
</dbReference>
<feature type="transmembrane region" description="Helical" evidence="6">
    <location>
        <begin position="124"/>
        <end position="144"/>
    </location>
</feature>
<feature type="transmembrane region" description="Helical" evidence="6">
    <location>
        <begin position="472"/>
        <end position="495"/>
    </location>
</feature>
<sequence>MPANSRTAKSLKNARAALLFYFLNLLLQFFSRKIFLDYLGSEVLGLNTTAQNLLGFLNLAELGIGSAVAYNLYKPLFEGNRQAINEIVSIQGWLYRRVAYVVLAGACVLMGFFPWIFAKAQVPLGYAYGSFAVLLLSSLLGYFVNYRQIVLTADQQQYRITYSTQSIHIIKVILQILAIRFLSHGYVWWLVLELLMAVLSSYVLDRCIRKVYPWLRTVTNKGAELQKRYPGIITKTKQIFFHQMATYVLTQTSPLIIYAYASLTLVAVYGNYLLIINGITQLMGALLNGVGAGVGNLVAEGDKQRVKSVFWELTALRMWLASVACFGIYSLGHSFITLWVGAKYVLPQSAYILLMGITFIQLSRTNEIFISAYGIYQDIWAPVMEAILNLGLSVILGYYYGLTGILSGVLISLLVMVVGWKPYFLYRYGFQESVWEYVWRYGRLFMGIVLACIISNYLISRSSVLLSFNYKQWILSALVTMGIYMPVSLLLLYLADCTIRDFAKRLVRIIQS</sequence>
<reference evidence="7" key="1">
    <citation type="submission" date="2023-06" db="EMBL/GenBank/DDBJ databases">
        <authorList>
            <person name="Zeman M."/>
            <person name="Kubasova T."/>
            <person name="Jahodarova E."/>
            <person name="Nykrynova M."/>
            <person name="Rychlik I."/>
        </authorList>
    </citation>
    <scope>NUCLEOTIDE SEQUENCE</scope>
    <source>
        <strain evidence="7">84_SSukc20</strain>
    </source>
</reference>
<comment type="caution">
    <text evidence="7">The sequence shown here is derived from an EMBL/GenBank/DDBJ whole genome shotgun (WGS) entry which is preliminary data.</text>
</comment>
<feature type="transmembrane region" description="Helical" evidence="6">
    <location>
        <begin position="441"/>
        <end position="460"/>
    </location>
</feature>
<proteinExistence type="predicted"/>
<keyword evidence="5 6" id="KW-0472">Membrane</keyword>
<evidence type="ECO:0000256" key="6">
    <source>
        <dbReference type="SAM" id="Phobius"/>
    </source>
</evidence>
<feature type="transmembrane region" description="Helical" evidence="6">
    <location>
        <begin position="282"/>
        <end position="299"/>
    </location>
</feature>
<keyword evidence="3 6" id="KW-0812">Transmembrane</keyword>